<dbReference type="RefSeq" id="WP_311513737.1">
    <property type="nucleotide sequence ID" value="NZ_JAVREP010000019.1"/>
</dbReference>
<dbReference type="EMBL" id="JAVREP010000019">
    <property type="protein sequence ID" value="MDT0331183.1"/>
    <property type="molecule type" value="Genomic_DNA"/>
</dbReference>
<evidence type="ECO:0000256" key="1">
    <source>
        <dbReference type="SAM" id="Phobius"/>
    </source>
</evidence>
<proteinExistence type="predicted"/>
<protein>
    <recommendedName>
        <fullName evidence="4">Flp family type IVb pilin</fullName>
    </recommendedName>
</protein>
<keyword evidence="1" id="KW-0472">Membrane</keyword>
<evidence type="ECO:0000313" key="3">
    <source>
        <dbReference type="Proteomes" id="UP001183390"/>
    </source>
</evidence>
<organism evidence="2 3">
    <name type="scientific">Nocardiopsis lambiniae</name>
    <dbReference type="NCBI Taxonomy" id="3075539"/>
    <lineage>
        <taxon>Bacteria</taxon>
        <taxon>Bacillati</taxon>
        <taxon>Actinomycetota</taxon>
        <taxon>Actinomycetes</taxon>
        <taxon>Streptosporangiales</taxon>
        <taxon>Nocardiopsidaceae</taxon>
        <taxon>Nocardiopsis</taxon>
    </lineage>
</organism>
<feature type="transmembrane region" description="Helical" evidence="1">
    <location>
        <begin position="27"/>
        <end position="48"/>
    </location>
</feature>
<evidence type="ECO:0008006" key="4">
    <source>
        <dbReference type="Google" id="ProtNLM"/>
    </source>
</evidence>
<comment type="caution">
    <text evidence="2">The sequence shown here is derived from an EMBL/GenBank/DDBJ whole genome shotgun (WGS) entry which is preliminary data.</text>
</comment>
<dbReference type="Proteomes" id="UP001183390">
    <property type="component" value="Unassembled WGS sequence"/>
</dbReference>
<keyword evidence="1" id="KW-1133">Transmembrane helix</keyword>
<accession>A0ABU2MF10</accession>
<evidence type="ECO:0000313" key="2">
    <source>
        <dbReference type="EMBL" id="MDT0331183.1"/>
    </source>
</evidence>
<gene>
    <name evidence="2" type="ORF">RM479_22445</name>
</gene>
<name>A0ABU2MF10_9ACTN</name>
<sequence>MKLTELYLRVHHALTSRDDDGYSTETVIITAVLVGIALLAVAAIRGVATDYIGQIGTPGAGGGTGGGTGVE</sequence>
<keyword evidence="3" id="KW-1185">Reference proteome</keyword>
<keyword evidence="1" id="KW-0812">Transmembrane</keyword>
<reference evidence="3" key="1">
    <citation type="submission" date="2023-07" db="EMBL/GenBank/DDBJ databases">
        <title>30 novel species of actinomycetes from the DSMZ collection.</title>
        <authorList>
            <person name="Nouioui I."/>
        </authorList>
    </citation>
    <scope>NUCLEOTIDE SEQUENCE [LARGE SCALE GENOMIC DNA]</scope>
    <source>
        <strain evidence="3">DSM 44743</strain>
    </source>
</reference>